<evidence type="ECO:0000256" key="6">
    <source>
        <dbReference type="SAM" id="MobiDB-lite"/>
    </source>
</evidence>
<keyword evidence="1" id="KW-0963">Cytoplasm</keyword>
<accession>A0A8C3BIN3</accession>
<dbReference type="Ensembl" id="ENSCMMT00000007651.1">
    <property type="protein sequence ID" value="ENSCMMP00000006903.1"/>
    <property type="gene ID" value="ENSCMMG00000004424.1"/>
</dbReference>
<dbReference type="InterPro" id="IPR031531">
    <property type="entry name" value="DNAAF8"/>
</dbReference>
<evidence type="ECO:0000313" key="7">
    <source>
        <dbReference type="Ensembl" id="ENSCMMP00000006903.1"/>
    </source>
</evidence>
<dbReference type="GO" id="GO:0070840">
    <property type="term" value="F:dynein complex binding"/>
    <property type="evidence" value="ECO:0007669"/>
    <property type="project" value="InterPro"/>
</dbReference>
<reference evidence="7" key="2">
    <citation type="submission" date="2025-08" db="UniProtKB">
        <authorList>
            <consortium name="Ensembl"/>
        </authorList>
    </citation>
    <scope>IDENTIFICATION</scope>
</reference>
<name>A0A8C3BIN3_CAIMO</name>
<evidence type="ECO:0000256" key="2">
    <source>
        <dbReference type="ARBA" id="ARBA00024177"/>
    </source>
</evidence>
<dbReference type="Pfam" id="PF15773">
    <property type="entry name" value="DAAP1"/>
    <property type="match status" value="1"/>
</dbReference>
<feature type="compositionally biased region" description="Polar residues" evidence="6">
    <location>
        <begin position="239"/>
        <end position="252"/>
    </location>
</feature>
<reference evidence="7" key="3">
    <citation type="submission" date="2025-09" db="UniProtKB">
        <authorList>
            <consortium name="Ensembl"/>
        </authorList>
    </citation>
    <scope>IDENTIFICATION</scope>
</reference>
<reference evidence="7" key="1">
    <citation type="submission" date="2018-09" db="EMBL/GenBank/DDBJ databases">
        <title>Common duck and Muscovy duck high density SNP chip.</title>
        <authorList>
            <person name="Vignal A."/>
            <person name="Thebault N."/>
            <person name="Warren W.C."/>
        </authorList>
    </citation>
    <scope>NUCLEOTIDE SEQUENCE [LARGE SCALE GENOMIC DNA]</scope>
</reference>
<sequence>MASEGQSEDTEHPPEPPTAPVQSNRALQWGAILAAVKDQLPSLDSDTSTSDCESDEELFIFHREHPNLIPDLSEELQEFSLEDADTQQVKETGRYPWEIWNGDLKSFGFQKKADGAQVSAREHVLVIKDETSSLASHAEEIPGQKGAIFSEEPLADSTDGLEEQELGRQQAKERVNSWLNTASLVEELGSKKERRKLIKTKILSKIYLEPSPGHTELNVKPPSHGISDSLERSVKEETSTAGRLQEQTHLSSQNIEKWDLDKILEEQKQQQDSTCAEFAFSSADHEIFRCRSEHQLMEKLAELCGRQSRTMSPCHRRPSTKISSQEEQKNKK</sequence>
<dbReference type="PANTHER" id="PTHR35977:SF1">
    <property type="entry name" value="DYNEIN AXONEMAL ASSEMBLY FACTOR 8"/>
    <property type="match status" value="1"/>
</dbReference>
<evidence type="ECO:0000256" key="3">
    <source>
        <dbReference type="ARBA" id="ARBA00024190"/>
    </source>
</evidence>
<comment type="function">
    <text evidence="2">In cyliated cells, dynein axonemal particle-specific protein required for deployment of ODA to the axoneme. Interacts with outer dynein arm (ODA) subunits.</text>
</comment>
<proteinExistence type="predicted"/>
<feature type="compositionally biased region" description="Basic and acidic residues" evidence="6">
    <location>
        <begin position="229"/>
        <end position="238"/>
    </location>
</feature>
<evidence type="ECO:0000256" key="1">
    <source>
        <dbReference type="ARBA" id="ARBA00022490"/>
    </source>
</evidence>
<protein>
    <recommendedName>
        <fullName evidence="4">Dynein axonemal assembly factor 8</fullName>
    </recommendedName>
    <alternativeName>
        <fullName evidence="5">Dynein axonemal-associated protein 1</fullName>
    </alternativeName>
</protein>
<dbReference type="PANTHER" id="PTHR35977">
    <property type="entry name" value="CHROMOSOME 16 OPEN READING FRAME 71"/>
    <property type="match status" value="1"/>
</dbReference>
<feature type="region of interest" description="Disordered" evidence="6">
    <location>
        <begin position="211"/>
        <end position="252"/>
    </location>
</feature>
<organism evidence="7 8">
    <name type="scientific">Cairina moschata</name>
    <name type="common">Muscovy duck</name>
    <dbReference type="NCBI Taxonomy" id="8855"/>
    <lineage>
        <taxon>Eukaryota</taxon>
        <taxon>Metazoa</taxon>
        <taxon>Chordata</taxon>
        <taxon>Craniata</taxon>
        <taxon>Vertebrata</taxon>
        <taxon>Euteleostomi</taxon>
        <taxon>Archelosauria</taxon>
        <taxon>Archosauria</taxon>
        <taxon>Dinosauria</taxon>
        <taxon>Saurischia</taxon>
        <taxon>Theropoda</taxon>
        <taxon>Coelurosauria</taxon>
        <taxon>Aves</taxon>
        <taxon>Neognathae</taxon>
        <taxon>Galloanserae</taxon>
        <taxon>Anseriformes</taxon>
        <taxon>Anatidae</taxon>
        <taxon>Anatinae</taxon>
        <taxon>Cairina</taxon>
    </lineage>
</organism>
<evidence type="ECO:0000313" key="8">
    <source>
        <dbReference type="Proteomes" id="UP000694556"/>
    </source>
</evidence>
<evidence type="ECO:0000256" key="5">
    <source>
        <dbReference type="ARBA" id="ARBA00030565"/>
    </source>
</evidence>
<dbReference type="Proteomes" id="UP000694556">
    <property type="component" value="Chromosome 15"/>
</dbReference>
<feature type="region of interest" description="Disordered" evidence="6">
    <location>
        <begin position="1"/>
        <end position="25"/>
    </location>
</feature>
<evidence type="ECO:0000256" key="4">
    <source>
        <dbReference type="ARBA" id="ARBA00024428"/>
    </source>
</evidence>
<comment type="subcellular location">
    <subcellularLocation>
        <location evidence="3">Dynein axonemal particle</location>
    </subcellularLocation>
</comment>
<feature type="region of interest" description="Disordered" evidence="6">
    <location>
        <begin position="307"/>
        <end position="332"/>
    </location>
</feature>
<dbReference type="AlphaFoldDB" id="A0A8C3BIN3"/>
<dbReference type="GO" id="GO:0120293">
    <property type="term" value="C:dynein axonemal particle"/>
    <property type="evidence" value="ECO:0007669"/>
    <property type="project" value="UniProtKB-SubCell"/>
</dbReference>
<keyword evidence="8" id="KW-1185">Reference proteome</keyword>